<evidence type="ECO:0000256" key="1">
    <source>
        <dbReference type="ARBA" id="ARBA00004141"/>
    </source>
</evidence>
<protein>
    <submittedName>
        <fullName evidence="8">Neurotransmitter-gated ion-channel ligand-binding domain-containing protein</fullName>
    </submittedName>
</protein>
<evidence type="ECO:0000256" key="3">
    <source>
        <dbReference type="ARBA" id="ARBA00022989"/>
    </source>
</evidence>
<dbReference type="InterPro" id="IPR018000">
    <property type="entry name" value="Neurotransmitter_ion_chnl_CS"/>
</dbReference>
<dbReference type="Pfam" id="PF02931">
    <property type="entry name" value="Neur_chan_LBD"/>
    <property type="match status" value="1"/>
</dbReference>
<feature type="transmembrane region" description="Helical" evidence="5">
    <location>
        <begin position="147"/>
        <end position="170"/>
    </location>
</feature>
<name>A0A914XQD0_9BILA</name>
<dbReference type="CDD" id="cd19051">
    <property type="entry name" value="LGIC_TM_cation"/>
    <property type="match status" value="1"/>
</dbReference>
<reference evidence="8" key="1">
    <citation type="submission" date="2022-11" db="UniProtKB">
        <authorList>
            <consortium name="WormBaseParasite"/>
        </authorList>
    </citation>
    <scope>IDENTIFICATION</scope>
</reference>
<evidence type="ECO:0000256" key="4">
    <source>
        <dbReference type="ARBA" id="ARBA00023136"/>
    </source>
</evidence>
<dbReference type="Proteomes" id="UP000887566">
    <property type="component" value="Unplaced"/>
</dbReference>
<evidence type="ECO:0000259" key="6">
    <source>
        <dbReference type="Pfam" id="PF02931"/>
    </source>
</evidence>
<dbReference type="InterPro" id="IPR036719">
    <property type="entry name" value="Neuro-gated_channel_TM_sf"/>
</dbReference>
<dbReference type="InterPro" id="IPR036734">
    <property type="entry name" value="Neur_chan_lig-bd_sf"/>
</dbReference>
<evidence type="ECO:0000313" key="7">
    <source>
        <dbReference type="Proteomes" id="UP000887566"/>
    </source>
</evidence>
<dbReference type="SUPFAM" id="SSF90112">
    <property type="entry name" value="Neurotransmitter-gated ion-channel transmembrane pore"/>
    <property type="match status" value="1"/>
</dbReference>
<dbReference type="Gene3D" id="1.20.58.390">
    <property type="entry name" value="Neurotransmitter-gated ion-channel transmembrane domain"/>
    <property type="match status" value="1"/>
</dbReference>
<feature type="transmembrane region" description="Helical" evidence="5">
    <location>
        <begin position="337"/>
        <end position="355"/>
    </location>
</feature>
<proteinExistence type="predicted"/>
<keyword evidence="2 5" id="KW-0812">Transmembrane</keyword>
<feature type="transmembrane region" description="Helical" evidence="5">
    <location>
        <begin position="212"/>
        <end position="236"/>
    </location>
</feature>
<feature type="domain" description="Neurotransmitter-gated ion-channel ligand-binding" evidence="6">
    <location>
        <begin position="25"/>
        <end position="146"/>
    </location>
</feature>
<keyword evidence="4 5" id="KW-0472">Membrane</keyword>
<organism evidence="7 8">
    <name type="scientific">Plectus sambesii</name>
    <dbReference type="NCBI Taxonomy" id="2011161"/>
    <lineage>
        <taxon>Eukaryota</taxon>
        <taxon>Metazoa</taxon>
        <taxon>Ecdysozoa</taxon>
        <taxon>Nematoda</taxon>
        <taxon>Chromadorea</taxon>
        <taxon>Plectida</taxon>
        <taxon>Plectina</taxon>
        <taxon>Plectoidea</taxon>
        <taxon>Plectidae</taxon>
        <taxon>Plectus</taxon>
    </lineage>
</organism>
<dbReference type="PROSITE" id="PS00236">
    <property type="entry name" value="NEUROTR_ION_CHANNEL"/>
    <property type="match status" value="1"/>
</dbReference>
<keyword evidence="7" id="KW-1185">Reference proteome</keyword>
<dbReference type="InterPro" id="IPR006202">
    <property type="entry name" value="Neur_chan_lig-bd"/>
</dbReference>
<dbReference type="InterPro" id="IPR038050">
    <property type="entry name" value="Neuro_actylchol_rec"/>
</dbReference>
<dbReference type="WBParaSite" id="PSAMB.scaffold970size37842.g10128.t1">
    <property type="protein sequence ID" value="PSAMB.scaffold970size37842.g10128.t1"/>
    <property type="gene ID" value="PSAMB.scaffold970size37842.g10128"/>
</dbReference>
<comment type="subcellular location">
    <subcellularLocation>
        <location evidence="1">Membrane</location>
        <topology evidence="1">Multi-pass membrane protein</topology>
    </subcellularLocation>
</comment>
<keyword evidence="3 5" id="KW-1133">Transmembrane helix</keyword>
<dbReference type="AlphaFoldDB" id="A0A914XQD0"/>
<feature type="transmembrane region" description="Helical" evidence="5">
    <location>
        <begin position="182"/>
        <end position="200"/>
    </location>
</feature>
<evidence type="ECO:0000313" key="8">
    <source>
        <dbReference type="WBParaSite" id="PSAMB.scaffold970size37842.g10128.t1"/>
    </source>
</evidence>
<dbReference type="InterPro" id="IPR006201">
    <property type="entry name" value="Neur_channel"/>
</dbReference>
<dbReference type="Gene3D" id="2.70.170.10">
    <property type="entry name" value="Neurotransmitter-gated ion-channel ligand-binding domain"/>
    <property type="match status" value="1"/>
</dbReference>
<sequence>MDNSAWAFVENKACTKPQKSFNSPKLSIDYITPDEQRSVSVQSDGTVRSSSYCLITNRCILSIVDFPYDVQTCTITLEPWLYPTDQVDLVVGKKRRNLNTTIDDGFFKGNGEWTVVSFDKKRYVNTNRNGQQFAAVDHMIKFRRQPIYYICVLVIPTFVTATICLFGLFVPAMNTGERVEKVNMGLATLLFMAVILGIVAGEMPKTTTLPLLGFFVLAELLLCTIGVIVSMLIMVAHQRASTRALIPPRWLIKVLLLKMKAIQKLEKTDGTTVDTKKVIRQLSENKIIIDRTENIKNSIYAKQLNQVLNNVQEYIDDKKFEDHILLQWIIIFDRIDMLFLIVFNTMNVIMSIILFN</sequence>
<dbReference type="GO" id="GO:0004888">
    <property type="term" value="F:transmembrane signaling receptor activity"/>
    <property type="evidence" value="ECO:0007669"/>
    <property type="project" value="InterPro"/>
</dbReference>
<dbReference type="GO" id="GO:0016020">
    <property type="term" value="C:membrane"/>
    <property type="evidence" value="ECO:0007669"/>
    <property type="project" value="UniProtKB-SubCell"/>
</dbReference>
<dbReference type="GO" id="GO:0005230">
    <property type="term" value="F:extracellular ligand-gated monoatomic ion channel activity"/>
    <property type="evidence" value="ECO:0007669"/>
    <property type="project" value="InterPro"/>
</dbReference>
<dbReference type="SUPFAM" id="SSF63712">
    <property type="entry name" value="Nicotinic receptor ligand binding domain-like"/>
    <property type="match status" value="1"/>
</dbReference>
<evidence type="ECO:0000256" key="5">
    <source>
        <dbReference type="SAM" id="Phobius"/>
    </source>
</evidence>
<dbReference type="PANTHER" id="PTHR18945">
    <property type="entry name" value="NEUROTRANSMITTER GATED ION CHANNEL"/>
    <property type="match status" value="1"/>
</dbReference>
<evidence type="ECO:0000256" key="2">
    <source>
        <dbReference type="ARBA" id="ARBA00022692"/>
    </source>
</evidence>
<accession>A0A914XQD0</accession>